<proteinExistence type="predicted"/>
<dbReference type="Proteomes" id="UP000885317">
    <property type="component" value="Unassembled WGS sequence"/>
</dbReference>
<organism evidence="1">
    <name type="scientific">Salmonella enterica</name>
    <name type="common">Salmonella choleraesuis</name>
    <dbReference type="NCBI Taxonomy" id="28901"/>
    <lineage>
        <taxon>Bacteria</taxon>
        <taxon>Pseudomonadati</taxon>
        <taxon>Pseudomonadota</taxon>
        <taxon>Gammaproteobacteria</taxon>
        <taxon>Enterobacterales</taxon>
        <taxon>Enterobacteriaceae</taxon>
        <taxon>Salmonella</taxon>
    </lineage>
</organism>
<evidence type="ECO:0000313" key="1">
    <source>
        <dbReference type="EMBL" id="MLE30271.1"/>
    </source>
</evidence>
<name>A0A3R0U2B5_SALER</name>
<protein>
    <submittedName>
        <fullName evidence="1">Uncharacterized protein</fullName>
    </submittedName>
</protein>
<dbReference type="AlphaFoldDB" id="A0A3R0U2B5"/>
<dbReference type="EMBL" id="RUTY01000009">
    <property type="protein sequence ID" value="MLE30271.1"/>
    <property type="molecule type" value="Genomic_DNA"/>
</dbReference>
<comment type="caution">
    <text evidence="1">The sequence shown here is derived from an EMBL/GenBank/DDBJ whole genome shotgun (WGS) entry which is preliminary data.</text>
</comment>
<gene>
    <name evidence="1" type="ORF">EBH50_09960</name>
</gene>
<reference evidence="1" key="1">
    <citation type="submission" date="2018-10" db="EMBL/GenBank/DDBJ databases">
        <authorList>
            <consortium name="PulseNet: The National Subtyping Network for Foodborne Disease Surveillance"/>
            <person name="Tarr C.L."/>
            <person name="Trees E."/>
            <person name="Katz L.S."/>
            <person name="Carleton-Romer H.A."/>
            <person name="Stroika S."/>
            <person name="Kucerova Z."/>
            <person name="Roache K.F."/>
            <person name="Sabol A.L."/>
            <person name="Besser J."/>
            <person name="Gerner-Smidt P."/>
        </authorList>
    </citation>
    <scope>NUCLEOTIDE SEQUENCE [LARGE SCALE GENOMIC DNA]</scope>
    <source>
        <strain evidence="1">PNUSAS056479</strain>
    </source>
</reference>
<accession>A0A3R0U2B5</accession>
<sequence length="309" mass="36043">MRLQMMQKINGLRHKRFSDAAAPGKVRDIRGRRAWLNVQQMLKRSGRHCVSGKTSKEKKEEPVTDTFNFEDVCHLYQLYRTVERIKAGSSSGATIELEICELKRGRLHWPYNFVIAPKRLRRKADAHRQMDSIDHHVPCGFKGSLYRALLDFFGDSKKLDIALAESLFDDPPLLSLQQIIANGSSSFVFTLLEVECRRLGFRHEAMYMRNYACELTTEQSIEKFGEALFFTFLYHTSEEDLFSSFFSKSLPAKCYPKIPHDSITLYIQIMTERRRSEILDFIEVVSHRFFCTAYSRKKIQKKKDSDVKK</sequence>